<dbReference type="Proteomes" id="UP000261580">
    <property type="component" value="Unassembled WGS sequence"/>
</dbReference>
<dbReference type="AlphaFoldDB" id="A0A3Q4M6J3"/>
<organism evidence="1 2">
    <name type="scientific">Neolamprologus brichardi</name>
    <name type="common">Fairy cichlid</name>
    <name type="synonym">Lamprologus brichardi</name>
    <dbReference type="NCBI Taxonomy" id="32507"/>
    <lineage>
        <taxon>Eukaryota</taxon>
        <taxon>Metazoa</taxon>
        <taxon>Chordata</taxon>
        <taxon>Craniata</taxon>
        <taxon>Vertebrata</taxon>
        <taxon>Euteleostomi</taxon>
        <taxon>Actinopterygii</taxon>
        <taxon>Neopterygii</taxon>
        <taxon>Teleostei</taxon>
        <taxon>Neoteleostei</taxon>
        <taxon>Acanthomorphata</taxon>
        <taxon>Ovalentaria</taxon>
        <taxon>Cichlomorphae</taxon>
        <taxon>Cichliformes</taxon>
        <taxon>Cichlidae</taxon>
        <taxon>African cichlids</taxon>
        <taxon>Pseudocrenilabrinae</taxon>
        <taxon>Lamprologini</taxon>
        <taxon>Neolamprologus</taxon>
    </lineage>
</organism>
<name>A0A3Q4M6J3_NEOBR</name>
<dbReference type="GeneTree" id="ENSGT01060000251104"/>
<evidence type="ECO:0000313" key="1">
    <source>
        <dbReference type="Ensembl" id="ENSNBRP00000003314.1"/>
    </source>
</evidence>
<evidence type="ECO:0008006" key="3">
    <source>
        <dbReference type="Google" id="ProtNLM"/>
    </source>
</evidence>
<protein>
    <recommendedName>
        <fullName evidence="3">Reverse transcriptase domain-containing protein</fullName>
    </recommendedName>
</protein>
<reference evidence="1" key="1">
    <citation type="submission" date="2025-08" db="UniProtKB">
        <authorList>
            <consortium name="Ensembl"/>
        </authorList>
    </citation>
    <scope>IDENTIFICATION</scope>
</reference>
<dbReference type="STRING" id="32507.ENSNBRP00000003314"/>
<evidence type="ECO:0000313" key="2">
    <source>
        <dbReference type="Proteomes" id="UP000261580"/>
    </source>
</evidence>
<keyword evidence="2" id="KW-1185">Reference proteome</keyword>
<dbReference type="PANTHER" id="PTHR19446">
    <property type="entry name" value="REVERSE TRANSCRIPTASES"/>
    <property type="match status" value="1"/>
</dbReference>
<accession>A0A3Q4M6J3</accession>
<dbReference type="Ensembl" id="ENSNBRT00000003432.1">
    <property type="protein sequence ID" value="ENSNBRP00000003314.1"/>
    <property type="gene ID" value="ENSNBRG00000002666.1"/>
</dbReference>
<sequence length="118" mass="13613">MTSSWDINAVFKLFYEDLYTSEITASIEELESFFDKLTIPKVLLEEKAINAMKTGKSPGVDGFTAEYYQKFTDILAPFLTKVFQEAFQYRTLPESFNQAIIKLLSKDDKDLTDPTNFR</sequence>
<proteinExistence type="predicted"/>
<dbReference type="OMA" id="TVSCESY"/>
<reference evidence="1" key="2">
    <citation type="submission" date="2025-09" db="UniProtKB">
        <authorList>
            <consortium name="Ensembl"/>
        </authorList>
    </citation>
    <scope>IDENTIFICATION</scope>
</reference>